<organism evidence="1 2">
    <name type="scientific">Leptospira mayottensis 200901122</name>
    <dbReference type="NCBI Taxonomy" id="1193010"/>
    <lineage>
        <taxon>Bacteria</taxon>
        <taxon>Pseudomonadati</taxon>
        <taxon>Spirochaetota</taxon>
        <taxon>Spirochaetia</taxon>
        <taxon>Leptospirales</taxon>
        <taxon>Leptospiraceae</taxon>
        <taxon>Leptospira</taxon>
    </lineage>
</organism>
<sequence length="41" mass="4748">MCDPPSVVKAAQKVKAKTIRYTFTRILLILFAKKAYKLYKT</sequence>
<dbReference type="EMBL" id="AKWM02000032">
    <property type="protein sequence ID" value="EKS00596.1"/>
    <property type="molecule type" value="Genomic_DNA"/>
</dbReference>
<evidence type="ECO:0000313" key="1">
    <source>
        <dbReference type="EMBL" id="EKS00596.1"/>
    </source>
</evidence>
<gene>
    <name evidence="1" type="ORF">LEP1GSC125_2717</name>
</gene>
<reference evidence="1 2" key="1">
    <citation type="journal article" date="2014" name="Int. J. Syst. Evol. Microbiol.">
        <title>Leptospira mayottensis sp. nov., a pathogenic species of the genus Leptospira isolated from humans.</title>
        <authorList>
            <person name="Bourhy P."/>
            <person name="Collet L."/>
            <person name="Brisse S."/>
            <person name="Picardeau M."/>
        </authorList>
    </citation>
    <scope>NUCLEOTIDE SEQUENCE [LARGE SCALE GENOMIC DNA]</scope>
    <source>
        <strain evidence="1 2">200901122</strain>
    </source>
</reference>
<name>A0AA87MQN3_9LEPT</name>
<protein>
    <submittedName>
        <fullName evidence="1">Uncharacterized protein</fullName>
    </submittedName>
</protein>
<dbReference type="AlphaFoldDB" id="A0AA87MQN3"/>
<evidence type="ECO:0000313" key="2">
    <source>
        <dbReference type="Proteomes" id="UP000001343"/>
    </source>
</evidence>
<accession>A0AA87MQN3</accession>
<proteinExistence type="predicted"/>
<dbReference type="Proteomes" id="UP000001343">
    <property type="component" value="Unassembled WGS sequence"/>
</dbReference>
<comment type="caution">
    <text evidence="1">The sequence shown here is derived from an EMBL/GenBank/DDBJ whole genome shotgun (WGS) entry which is preliminary data.</text>
</comment>